<reference evidence="1 2" key="1">
    <citation type="submission" date="2018-06" db="EMBL/GenBank/DDBJ databases">
        <authorList>
            <consortium name="Pathogen Informatics"/>
            <person name="Doyle S."/>
        </authorList>
    </citation>
    <scope>NUCLEOTIDE SEQUENCE [LARGE SCALE GENOMIC DNA]</scope>
    <source>
        <strain evidence="1 2">NCTC11978</strain>
    </source>
</reference>
<evidence type="ECO:0000313" key="2">
    <source>
        <dbReference type="Proteomes" id="UP000254033"/>
    </source>
</evidence>
<gene>
    <name evidence="1" type="ORF">NCTC11978_03369</name>
</gene>
<dbReference type="RefSeq" id="WP_115176559.1">
    <property type="nucleotide sequence ID" value="NZ_UGNY01000002.1"/>
</dbReference>
<organism evidence="1 2">
    <name type="scientific">Legionella feeleii</name>
    <dbReference type="NCBI Taxonomy" id="453"/>
    <lineage>
        <taxon>Bacteria</taxon>
        <taxon>Pseudomonadati</taxon>
        <taxon>Pseudomonadota</taxon>
        <taxon>Gammaproteobacteria</taxon>
        <taxon>Legionellales</taxon>
        <taxon>Legionellaceae</taxon>
        <taxon>Legionella</taxon>
    </lineage>
</organism>
<name>A0A378KLH3_9GAMM</name>
<dbReference type="Proteomes" id="UP000254033">
    <property type="component" value="Unassembled WGS sequence"/>
</dbReference>
<dbReference type="EMBL" id="UGNY01000002">
    <property type="protein sequence ID" value="STX88352.1"/>
    <property type="molecule type" value="Genomic_DNA"/>
</dbReference>
<accession>A0A378KLH3</accession>
<evidence type="ECO:0000313" key="1">
    <source>
        <dbReference type="EMBL" id="STX88352.1"/>
    </source>
</evidence>
<sequence length="131" mass="15380">MYKSFFSGNEKELHINAVQQYKLCDWLSSIYHFDFDEKGIDPQDTVDAFKAMLLDEIPETDIQKFISKKVWPSIQKVRQVMSDPQSPKNLDLIQYNDVKTPKITNEAVTCYLKELIDEKINVISSRQLNRF</sequence>
<dbReference type="AlphaFoldDB" id="A0A378KLH3"/>
<protein>
    <submittedName>
        <fullName evidence="1">Uncharacterized protein</fullName>
    </submittedName>
</protein>
<proteinExistence type="predicted"/>